<organism evidence="2 3">
    <name type="scientific">Suillus placidus</name>
    <dbReference type="NCBI Taxonomy" id="48579"/>
    <lineage>
        <taxon>Eukaryota</taxon>
        <taxon>Fungi</taxon>
        <taxon>Dikarya</taxon>
        <taxon>Basidiomycota</taxon>
        <taxon>Agaricomycotina</taxon>
        <taxon>Agaricomycetes</taxon>
        <taxon>Agaricomycetidae</taxon>
        <taxon>Boletales</taxon>
        <taxon>Suillineae</taxon>
        <taxon>Suillaceae</taxon>
        <taxon>Suillus</taxon>
    </lineage>
</organism>
<evidence type="ECO:0000313" key="2">
    <source>
        <dbReference type="EMBL" id="KAG1771617.1"/>
    </source>
</evidence>
<dbReference type="AlphaFoldDB" id="A0A9P6ZMN9"/>
<accession>A0A9P6ZMN9</accession>
<protein>
    <submittedName>
        <fullName evidence="2">Uncharacterized protein</fullName>
    </submittedName>
</protein>
<proteinExistence type="predicted"/>
<dbReference type="EMBL" id="JABBWD010000058">
    <property type="protein sequence ID" value="KAG1771617.1"/>
    <property type="molecule type" value="Genomic_DNA"/>
</dbReference>
<name>A0A9P6ZMN9_9AGAM</name>
<dbReference type="Proteomes" id="UP000714275">
    <property type="component" value="Unassembled WGS sequence"/>
</dbReference>
<feature type="region of interest" description="Disordered" evidence="1">
    <location>
        <begin position="1"/>
        <end position="79"/>
    </location>
</feature>
<keyword evidence="3" id="KW-1185">Reference proteome</keyword>
<evidence type="ECO:0000256" key="1">
    <source>
        <dbReference type="SAM" id="MobiDB-lite"/>
    </source>
</evidence>
<reference evidence="2" key="1">
    <citation type="journal article" date="2020" name="New Phytol.">
        <title>Comparative genomics reveals dynamic genome evolution in host specialist ectomycorrhizal fungi.</title>
        <authorList>
            <person name="Lofgren L.A."/>
            <person name="Nguyen N.H."/>
            <person name="Vilgalys R."/>
            <person name="Ruytinx J."/>
            <person name="Liao H.L."/>
            <person name="Branco S."/>
            <person name="Kuo A."/>
            <person name="LaButti K."/>
            <person name="Lipzen A."/>
            <person name="Andreopoulos W."/>
            <person name="Pangilinan J."/>
            <person name="Riley R."/>
            <person name="Hundley H."/>
            <person name="Na H."/>
            <person name="Barry K."/>
            <person name="Grigoriev I.V."/>
            <person name="Stajich J.E."/>
            <person name="Kennedy P.G."/>
        </authorList>
    </citation>
    <scope>NUCLEOTIDE SEQUENCE</scope>
    <source>
        <strain evidence="2">DOB743</strain>
    </source>
</reference>
<feature type="compositionally biased region" description="Basic and acidic residues" evidence="1">
    <location>
        <begin position="18"/>
        <end position="28"/>
    </location>
</feature>
<sequence>MSAARAEWNRLANNTPALEERSSEKDKYLASPDGTSVVPLASTFSRTGTGVGKESERCSVKTTPRRDIGPPEFSTPRTTPSISLRHVYCQNSGPNTFTSVAKFLSSPSLQFGHIREPLILQNIEHVRRQEINKFIKVVDPKDLPSCEHIVALPRRDSSDAADVYHVAINSRRVLRMNGDDVVEQTKKLFWKHLESYPDYEVEFLNAITFGANERIRDFRNTPFPFVDRQCERFLRIYQDLKGKPESTENTVIPAIVWHIARVMTEVEKPRTRYHWGTPENRIYRNVAIPESSRLEIILTLPLFGAYSMYRTRLQGPRFLDEWADFNLLATIFVSANVAFLAVPGIDALQKTASLACIIIIRYDEHHRRGAPRVATPRQGGRTLPGRGKYHIQFHVVVGLLIRSQDSYLYHVRRLGEHVDLTITACFLTGYA</sequence>
<evidence type="ECO:0000313" key="3">
    <source>
        <dbReference type="Proteomes" id="UP000714275"/>
    </source>
</evidence>
<feature type="compositionally biased region" description="Basic and acidic residues" evidence="1">
    <location>
        <begin position="53"/>
        <end position="69"/>
    </location>
</feature>
<gene>
    <name evidence="2" type="ORF">EV702DRAFT_1281656</name>
</gene>
<dbReference type="OrthoDB" id="2622797at2759"/>
<comment type="caution">
    <text evidence="2">The sequence shown here is derived from an EMBL/GenBank/DDBJ whole genome shotgun (WGS) entry which is preliminary data.</text>
</comment>